<sequence>MKWQTFARIMFSVSFLFTFTYNLAFTLLYYQPHGDKTPKALNFSGTTGIFELFGQVFIMIWATYLIVQKVIWNDVLKFLLVYVLFLCGFGVARTILEYEKCLPTCLRNKFKLGNICNISEKDRRLCLRINEVKWTEWHNQVTCLNDEPKLNGTSCSDLRDIAGPDHPKQMSQITIQVYSADG</sequence>
<dbReference type="GO" id="GO:0005262">
    <property type="term" value="F:calcium channel activity"/>
    <property type="evidence" value="ECO:0007669"/>
    <property type="project" value="TreeGrafter"/>
</dbReference>
<keyword evidence="3" id="KW-1133">Transmembrane helix</keyword>
<proteinExistence type="predicted"/>
<keyword evidence="3" id="KW-0812">Transmembrane</keyword>
<keyword evidence="2" id="KW-0040">ANK repeat</keyword>
<keyword evidence="1" id="KW-0677">Repeat</keyword>
<reference evidence="5" key="1">
    <citation type="journal article" date="2017" name="Nat. Commun.">
        <title>The North American bullfrog draft genome provides insight into hormonal regulation of long noncoding RNA.</title>
        <authorList>
            <person name="Hammond S.A."/>
            <person name="Warren R.L."/>
            <person name="Vandervalk B.P."/>
            <person name="Kucuk E."/>
            <person name="Khan H."/>
            <person name="Gibb E.A."/>
            <person name="Pandoh P."/>
            <person name="Kirk H."/>
            <person name="Zhao Y."/>
            <person name="Jones M."/>
            <person name="Mungall A.J."/>
            <person name="Coope R."/>
            <person name="Pleasance S."/>
            <person name="Moore R.A."/>
            <person name="Holt R.A."/>
            <person name="Round J.M."/>
            <person name="Ohora S."/>
            <person name="Walle B.V."/>
            <person name="Veldhoen N."/>
            <person name="Helbing C.C."/>
            <person name="Birol I."/>
        </authorList>
    </citation>
    <scope>NUCLEOTIDE SEQUENCE [LARGE SCALE GENOMIC DNA]</scope>
</reference>
<dbReference type="AlphaFoldDB" id="A0A2G9S612"/>
<accession>A0A2G9S612</accession>
<dbReference type="GO" id="GO:0007015">
    <property type="term" value="P:actin filament organization"/>
    <property type="evidence" value="ECO:0007669"/>
    <property type="project" value="TreeGrafter"/>
</dbReference>
<keyword evidence="5" id="KW-1185">Reference proteome</keyword>
<keyword evidence="3" id="KW-0472">Membrane</keyword>
<name>A0A2G9S612_AQUCT</name>
<feature type="transmembrane region" description="Helical" evidence="3">
    <location>
        <begin position="49"/>
        <end position="67"/>
    </location>
</feature>
<evidence type="ECO:0000256" key="3">
    <source>
        <dbReference type="SAM" id="Phobius"/>
    </source>
</evidence>
<protein>
    <submittedName>
        <fullName evidence="4">Uncharacterized protein</fullName>
    </submittedName>
</protein>
<dbReference type="InterPro" id="IPR024862">
    <property type="entry name" value="TRPV"/>
</dbReference>
<evidence type="ECO:0000256" key="1">
    <source>
        <dbReference type="ARBA" id="ARBA00022737"/>
    </source>
</evidence>
<dbReference type="GO" id="GO:0005886">
    <property type="term" value="C:plasma membrane"/>
    <property type="evidence" value="ECO:0007669"/>
    <property type="project" value="TreeGrafter"/>
</dbReference>
<dbReference type="GO" id="GO:0007231">
    <property type="term" value="P:osmosensory signaling pathway"/>
    <property type="evidence" value="ECO:0007669"/>
    <property type="project" value="TreeGrafter"/>
</dbReference>
<dbReference type="PANTHER" id="PTHR10582:SF6">
    <property type="entry name" value="TRANSIENT RECEPTOR POTENTIAL CATION CHANNEL SUBFAMILY V MEMBER 3"/>
    <property type="match status" value="1"/>
</dbReference>
<dbReference type="GO" id="GO:0005929">
    <property type="term" value="C:cilium"/>
    <property type="evidence" value="ECO:0007669"/>
    <property type="project" value="TreeGrafter"/>
</dbReference>
<organism evidence="4 5">
    <name type="scientific">Aquarana catesbeiana</name>
    <name type="common">American bullfrog</name>
    <name type="synonym">Rana catesbeiana</name>
    <dbReference type="NCBI Taxonomy" id="8400"/>
    <lineage>
        <taxon>Eukaryota</taxon>
        <taxon>Metazoa</taxon>
        <taxon>Chordata</taxon>
        <taxon>Craniata</taxon>
        <taxon>Vertebrata</taxon>
        <taxon>Euteleostomi</taxon>
        <taxon>Amphibia</taxon>
        <taxon>Batrachia</taxon>
        <taxon>Anura</taxon>
        <taxon>Neobatrachia</taxon>
        <taxon>Ranoidea</taxon>
        <taxon>Ranidae</taxon>
        <taxon>Aquarana</taxon>
    </lineage>
</organism>
<evidence type="ECO:0000256" key="2">
    <source>
        <dbReference type="ARBA" id="ARBA00023043"/>
    </source>
</evidence>
<feature type="transmembrane region" description="Helical" evidence="3">
    <location>
        <begin position="79"/>
        <end position="96"/>
    </location>
</feature>
<evidence type="ECO:0000313" key="4">
    <source>
        <dbReference type="EMBL" id="PIO35524.1"/>
    </source>
</evidence>
<feature type="transmembrane region" description="Helical" evidence="3">
    <location>
        <begin position="9"/>
        <end position="29"/>
    </location>
</feature>
<gene>
    <name evidence="4" type="ORF">AB205_0184730</name>
</gene>
<dbReference type="Proteomes" id="UP000228934">
    <property type="component" value="Unassembled WGS sequence"/>
</dbReference>
<dbReference type="OrthoDB" id="533508at2759"/>
<evidence type="ECO:0000313" key="5">
    <source>
        <dbReference type="Proteomes" id="UP000228934"/>
    </source>
</evidence>
<dbReference type="EMBL" id="KV926205">
    <property type="protein sequence ID" value="PIO35524.1"/>
    <property type="molecule type" value="Genomic_DNA"/>
</dbReference>
<dbReference type="GO" id="GO:0098703">
    <property type="term" value="P:calcium ion import across plasma membrane"/>
    <property type="evidence" value="ECO:0007669"/>
    <property type="project" value="TreeGrafter"/>
</dbReference>
<dbReference type="PANTHER" id="PTHR10582">
    <property type="entry name" value="TRANSIENT RECEPTOR POTENTIAL ION CHANNEL PROTEIN"/>
    <property type="match status" value="1"/>
</dbReference>